<dbReference type="Proteomes" id="UP000237438">
    <property type="component" value="Unassembled WGS sequence"/>
</dbReference>
<comment type="catalytic activity">
    <reaction evidence="1">
        <text>ATP + H2O = ADP + phosphate + H(+)</text>
        <dbReference type="Rhea" id="RHEA:13065"/>
        <dbReference type="ChEBI" id="CHEBI:15377"/>
        <dbReference type="ChEBI" id="CHEBI:15378"/>
        <dbReference type="ChEBI" id="CHEBI:30616"/>
        <dbReference type="ChEBI" id="CHEBI:43474"/>
        <dbReference type="ChEBI" id="CHEBI:456216"/>
        <dbReference type="EC" id="5.6.2.3"/>
    </reaction>
</comment>
<feature type="domain" description="DNA helicase Pif1-like DEAD-box helicase" evidence="2">
    <location>
        <begin position="213"/>
        <end position="322"/>
    </location>
</feature>
<dbReference type="EC" id="5.6.2.3" evidence="1"/>
<dbReference type="OrthoDB" id="3366231at2759"/>
<dbReference type="GO" id="GO:0043139">
    <property type="term" value="F:5'-3' DNA helicase activity"/>
    <property type="evidence" value="ECO:0007669"/>
    <property type="project" value="UniProtKB-EC"/>
</dbReference>
<dbReference type="STRING" id="225359.A0A2S4PKE5"/>
<dbReference type="InterPro" id="IPR027417">
    <property type="entry name" value="P-loop_NTPase"/>
</dbReference>
<evidence type="ECO:0000259" key="2">
    <source>
        <dbReference type="Pfam" id="PF05970"/>
    </source>
</evidence>
<keyword evidence="1" id="KW-0227">DNA damage</keyword>
<accession>A0A2S4PKE5</accession>
<dbReference type="PANTHER" id="PTHR10492">
    <property type="match status" value="1"/>
</dbReference>
<dbReference type="GO" id="GO:0005524">
    <property type="term" value="F:ATP binding"/>
    <property type="evidence" value="ECO:0007669"/>
    <property type="project" value="UniProtKB-KW"/>
</dbReference>
<name>A0A2S4PKE5_9PEZI</name>
<organism evidence="3 4">
    <name type="scientific">Erysiphe pulchra</name>
    <dbReference type="NCBI Taxonomy" id="225359"/>
    <lineage>
        <taxon>Eukaryota</taxon>
        <taxon>Fungi</taxon>
        <taxon>Dikarya</taxon>
        <taxon>Ascomycota</taxon>
        <taxon>Pezizomycotina</taxon>
        <taxon>Leotiomycetes</taxon>
        <taxon>Erysiphales</taxon>
        <taxon>Erysiphaceae</taxon>
        <taxon>Erysiphe</taxon>
    </lineage>
</organism>
<evidence type="ECO:0000313" key="3">
    <source>
        <dbReference type="EMBL" id="POS82519.1"/>
    </source>
</evidence>
<keyword evidence="4" id="KW-1185">Reference proteome</keyword>
<keyword evidence="1" id="KW-0378">Hydrolase</keyword>
<comment type="similarity">
    <text evidence="1">Belongs to the helicase family.</text>
</comment>
<keyword evidence="1" id="KW-0067">ATP-binding</keyword>
<dbReference type="GO" id="GO:0006310">
    <property type="term" value="P:DNA recombination"/>
    <property type="evidence" value="ECO:0007669"/>
    <property type="project" value="UniProtKB-KW"/>
</dbReference>
<dbReference type="InterPro" id="IPR010285">
    <property type="entry name" value="DNA_helicase_pif1-like_DEAD"/>
</dbReference>
<proteinExistence type="inferred from homology"/>
<keyword evidence="1" id="KW-0547">Nucleotide-binding</keyword>
<comment type="cofactor">
    <cofactor evidence="1">
        <name>Mg(2+)</name>
        <dbReference type="ChEBI" id="CHEBI:18420"/>
    </cofactor>
</comment>
<dbReference type="Pfam" id="PF05970">
    <property type="entry name" value="PIF1"/>
    <property type="match status" value="1"/>
</dbReference>
<keyword evidence="1" id="KW-0234">DNA repair</keyword>
<dbReference type="PANTHER" id="PTHR10492:SF57">
    <property type="entry name" value="ATP-DEPENDENT DNA HELICASE"/>
    <property type="match status" value="1"/>
</dbReference>
<dbReference type="GO" id="GO:0006281">
    <property type="term" value="P:DNA repair"/>
    <property type="evidence" value="ECO:0007669"/>
    <property type="project" value="UniProtKB-KW"/>
</dbReference>
<comment type="caution">
    <text evidence="3">The sequence shown here is derived from an EMBL/GenBank/DDBJ whole genome shotgun (WGS) entry which is preliminary data.</text>
</comment>
<dbReference type="GO" id="GO:0016887">
    <property type="term" value="F:ATP hydrolysis activity"/>
    <property type="evidence" value="ECO:0007669"/>
    <property type="project" value="RHEA"/>
</dbReference>
<keyword evidence="1" id="KW-0347">Helicase</keyword>
<sequence length="322" mass="36271">MTSSSQSHAFIDWMKYNAANADGRDLLYSEFPGYYTYNKKRGWQKRKKGMSIGRMPIAVPRQVNGVYHQGPSVTCQALGLTFDDSEWFLLFNEIKDTSSAPALRRTFAAALHLSALDRFKSSFTDDHLWRIRYLGERIISPPINWTEEKCRYDNGLWLLEENLRDLGLDWDTARLIGLEHNWVVRESNPLLVEALDFDPAIEATKHSSALSSLSPGQRAAYDTIVNATDGSHQPNVIYLQGAAGTGKIVLCVASSGIAAVLLPNDRTAHSQFRIPLECKENDYCSIDGTSNLAKLLEQTSFIIWEEVIMQLKHHFSAVDRSL</sequence>
<dbReference type="SUPFAM" id="SSF52540">
    <property type="entry name" value="P-loop containing nucleoside triphosphate hydrolases"/>
    <property type="match status" value="1"/>
</dbReference>
<reference evidence="3 4" key="1">
    <citation type="submission" date="2017-10" db="EMBL/GenBank/DDBJ databases">
        <title>Development of genomic resources for the powdery mildew, Erysiphe pulchra.</title>
        <authorList>
            <person name="Wadl P.A."/>
            <person name="Mack B.M."/>
            <person name="Moore G."/>
            <person name="Beltz S.B."/>
        </authorList>
    </citation>
    <scope>NUCLEOTIDE SEQUENCE [LARGE SCALE GENOMIC DNA]</scope>
    <source>
        <strain evidence="3">Cflorida</strain>
    </source>
</reference>
<dbReference type="AlphaFoldDB" id="A0A2S4PKE5"/>
<gene>
    <name evidence="3" type="ORF">EPUL_004942</name>
</gene>
<evidence type="ECO:0000313" key="4">
    <source>
        <dbReference type="Proteomes" id="UP000237438"/>
    </source>
</evidence>
<dbReference type="EMBL" id="PEDP01002677">
    <property type="protein sequence ID" value="POS82519.1"/>
    <property type="molecule type" value="Genomic_DNA"/>
</dbReference>
<keyword evidence="1" id="KW-0233">DNA recombination</keyword>
<evidence type="ECO:0000256" key="1">
    <source>
        <dbReference type="RuleBase" id="RU363044"/>
    </source>
</evidence>
<dbReference type="GO" id="GO:0000723">
    <property type="term" value="P:telomere maintenance"/>
    <property type="evidence" value="ECO:0007669"/>
    <property type="project" value="InterPro"/>
</dbReference>
<protein>
    <recommendedName>
        <fullName evidence="1">ATP-dependent DNA helicase</fullName>
        <ecNumber evidence="1">5.6.2.3</ecNumber>
    </recommendedName>
</protein>